<reference evidence="8 9" key="1">
    <citation type="submission" date="2016-05" db="EMBL/GenBank/DDBJ databases">
        <title>Nuclear genome of Blastocystis sp. subtype 1 NandII.</title>
        <authorList>
            <person name="Gentekaki E."/>
            <person name="Curtis B."/>
            <person name="Stairs C."/>
            <person name="Eme L."/>
            <person name="Herman E."/>
            <person name="Klimes V."/>
            <person name="Arias M.C."/>
            <person name="Elias M."/>
            <person name="Hilliou F."/>
            <person name="Klute M."/>
            <person name="Malik S.-B."/>
            <person name="Pightling A."/>
            <person name="Rachubinski R."/>
            <person name="Salas D."/>
            <person name="Schlacht A."/>
            <person name="Suga H."/>
            <person name="Archibald J."/>
            <person name="Ball S.G."/>
            <person name="Clark G."/>
            <person name="Dacks J."/>
            <person name="Van Der Giezen M."/>
            <person name="Tsaousis A."/>
            <person name="Roger A."/>
        </authorList>
    </citation>
    <scope>NUCLEOTIDE SEQUENCE [LARGE SCALE GENOMIC DNA]</scope>
    <source>
        <strain evidence="9">ATCC 50177 / NandII</strain>
    </source>
</reference>
<evidence type="ECO:0000256" key="2">
    <source>
        <dbReference type="ARBA" id="ARBA00022448"/>
    </source>
</evidence>
<dbReference type="Pfam" id="PF07690">
    <property type="entry name" value="MFS_1"/>
    <property type="match status" value="1"/>
</dbReference>
<evidence type="ECO:0000256" key="5">
    <source>
        <dbReference type="ARBA" id="ARBA00022989"/>
    </source>
</evidence>
<comment type="subcellular location">
    <subcellularLocation>
        <location evidence="1">Cell membrane</location>
        <topology evidence="1">Multi-pass membrane protein</topology>
    </subcellularLocation>
</comment>
<evidence type="ECO:0000256" key="1">
    <source>
        <dbReference type="ARBA" id="ARBA00004651"/>
    </source>
</evidence>
<dbReference type="SUPFAM" id="SSF103473">
    <property type="entry name" value="MFS general substrate transporter"/>
    <property type="match status" value="1"/>
</dbReference>
<evidence type="ECO:0000256" key="3">
    <source>
        <dbReference type="ARBA" id="ARBA00022475"/>
    </source>
</evidence>
<evidence type="ECO:0000256" key="4">
    <source>
        <dbReference type="ARBA" id="ARBA00022692"/>
    </source>
</evidence>
<gene>
    <name evidence="8" type="ORF">AV274_5956</name>
</gene>
<organism evidence="8 9">
    <name type="scientific">Blastocystis sp. subtype 1 (strain ATCC 50177 / NandII)</name>
    <dbReference type="NCBI Taxonomy" id="478820"/>
    <lineage>
        <taxon>Eukaryota</taxon>
        <taxon>Sar</taxon>
        <taxon>Stramenopiles</taxon>
        <taxon>Bigyra</taxon>
        <taxon>Opalozoa</taxon>
        <taxon>Opalinata</taxon>
        <taxon>Blastocystidae</taxon>
        <taxon>Blastocystis</taxon>
    </lineage>
</organism>
<keyword evidence="2" id="KW-0813">Transport</keyword>
<keyword evidence="5 7" id="KW-1133">Transmembrane helix</keyword>
<dbReference type="Proteomes" id="UP000078348">
    <property type="component" value="Unassembled WGS sequence"/>
</dbReference>
<dbReference type="InterPro" id="IPR011701">
    <property type="entry name" value="MFS"/>
</dbReference>
<dbReference type="Gene3D" id="1.20.1250.20">
    <property type="entry name" value="MFS general substrate transporter like domains"/>
    <property type="match status" value="1"/>
</dbReference>
<evidence type="ECO:0000313" key="9">
    <source>
        <dbReference type="Proteomes" id="UP000078348"/>
    </source>
</evidence>
<keyword evidence="6 7" id="KW-0472">Membrane</keyword>
<dbReference type="GO" id="GO:0005886">
    <property type="term" value="C:plasma membrane"/>
    <property type="evidence" value="ECO:0007669"/>
    <property type="project" value="UniProtKB-SubCell"/>
</dbReference>
<evidence type="ECO:0000313" key="8">
    <source>
        <dbReference type="EMBL" id="OAO12333.1"/>
    </source>
</evidence>
<dbReference type="EMBL" id="LXWW01000549">
    <property type="protein sequence ID" value="OAO12333.1"/>
    <property type="molecule type" value="Genomic_DNA"/>
</dbReference>
<evidence type="ECO:0000256" key="7">
    <source>
        <dbReference type="SAM" id="Phobius"/>
    </source>
</evidence>
<keyword evidence="3" id="KW-1003">Cell membrane</keyword>
<evidence type="ECO:0000256" key="6">
    <source>
        <dbReference type="ARBA" id="ARBA00023136"/>
    </source>
</evidence>
<dbReference type="InterPro" id="IPR036259">
    <property type="entry name" value="MFS_trans_sf"/>
</dbReference>
<feature type="transmembrane region" description="Helical" evidence="7">
    <location>
        <begin position="6"/>
        <end position="28"/>
    </location>
</feature>
<dbReference type="OrthoDB" id="10262656at2759"/>
<comment type="caution">
    <text evidence="8">The sequence shown here is derived from an EMBL/GenBank/DDBJ whole genome shotgun (WGS) entry which is preliminary data.</text>
</comment>
<feature type="transmembrane region" description="Helical" evidence="7">
    <location>
        <begin position="71"/>
        <end position="90"/>
    </location>
</feature>
<feature type="transmembrane region" description="Helical" evidence="7">
    <location>
        <begin position="230"/>
        <end position="248"/>
    </location>
</feature>
<keyword evidence="4 7" id="KW-0812">Transmembrane</keyword>
<name>A0A196S5I3_BLAHN</name>
<sequence>MVNPSIEIVTFIDAFGVALVITLIPFFTKELGVDAFGFGMITSLYGLCQIVGGCIIGYISKFNVSRKTILLVSAFGSAISYALLLIRNNLYTLVASRMIVGFIKQTTTSCKALVMMQRKENVAKHLSMLATIRHLGSFAGSGVFSYLTKYHGVDTAIRPQYVLFCVCCNTIGEEIFATTFVNVLSQISPPRLVDRYLSYYDVTESICRLAGPLLLGKIDTMLGYRRCEQCIMLGFLGIGLLWVTFPVVRREMFVVKKAKRE</sequence>
<dbReference type="PANTHER" id="PTHR43414:SF6">
    <property type="entry name" value="MULTIDRUG RESISTANCE PROTEIN MDTG"/>
    <property type="match status" value="1"/>
</dbReference>
<evidence type="ECO:0008006" key="10">
    <source>
        <dbReference type="Google" id="ProtNLM"/>
    </source>
</evidence>
<dbReference type="PANTHER" id="PTHR43414">
    <property type="entry name" value="MULTIDRUG RESISTANCE PROTEIN MDTG"/>
    <property type="match status" value="1"/>
</dbReference>
<dbReference type="AlphaFoldDB" id="A0A196S5I3"/>
<accession>A0A196S5I3</accession>
<dbReference type="GO" id="GO:0022857">
    <property type="term" value="F:transmembrane transporter activity"/>
    <property type="evidence" value="ECO:0007669"/>
    <property type="project" value="InterPro"/>
</dbReference>
<feature type="transmembrane region" description="Helical" evidence="7">
    <location>
        <begin position="35"/>
        <end position="59"/>
    </location>
</feature>
<protein>
    <recommendedName>
        <fullName evidence="10">Major facilitator superfamily (MFS) profile domain-containing protein</fullName>
    </recommendedName>
</protein>
<keyword evidence="9" id="KW-1185">Reference proteome</keyword>
<proteinExistence type="predicted"/>